<keyword evidence="2" id="KW-1185">Reference proteome</keyword>
<accession>A0ABN7P3R3</accession>
<protein>
    <submittedName>
        <fullName evidence="1">Uncharacterized protein</fullName>
    </submittedName>
</protein>
<gene>
    <name evidence="1" type="ORF">TPAB3V08_LOCUS7477</name>
</gene>
<dbReference type="EMBL" id="CAJPIN010012636">
    <property type="protein sequence ID" value="CAG2060521.1"/>
    <property type="molecule type" value="Genomic_DNA"/>
</dbReference>
<dbReference type="Proteomes" id="UP001153148">
    <property type="component" value="Unassembled WGS sequence"/>
</dbReference>
<evidence type="ECO:0000313" key="2">
    <source>
        <dbReference type="Proteomes" id="UP001153148"/>
    </source>
</evidence>
<proteinExistence type="predicted"/>
<evidence type="ECO:0000313" key="1">
    <source>
        <dbReference type="EMBL" id="CAG2060521.1"/>
    </source>
</evidence>
<comment type="caution">
    <text evidence="1">The sequence shown here is derived from an EMBL/GenBank/DDBJ whole genome shotgun (WGS) entry which is preliminary data.</text>
</comment>
<feature type="non-terminal residue" evidence="1">
    <location>
        <position position="246"/>
    </location>
</feature>
<reference evidence="1" key="1">
    <citation type="submission" date="2021-03" db="EMBL/GenBank/DDBJ databases">
        <authorList>
            <person name="Tran Van P."/>
        </authorList>
    </citation>
    <scope>NUCLEOTIDE SEQUENCE</scope>
</reference>
<name>A0ABN7P3R3_TIMPD</name>
<organism evidence="1 2">
    <name type="scientific">Timema podura</name>
    <name type="common">Walking stick</name>
    <dbReference type="NCBI Taxonomy" id="61482"/>
    <lineage>
        <taxon>Eukaryota</taxon>
        <taxon>Metazoa</taxon>
        <taxon>Ecdysozoa</taxon>
        <taxon>Arthropoda</taxon>
        <taxon>Hexapoda</taxon>
        <taxon>Insecta</taxon>
        <taxon>Pterygota</taxon>
        <taxon>Neoptera</taxon>
        <taxon>Polyneoptera</taxon>
        <taxon>Phasmatodea</taxon>
        <taxon>Timematodea</taxon>
        <taxon>Timematoidea</taxon>
        <taxon>Timematidae</taxon>
        <taxon>Timema</taxon>
    </lineage>
</organism>
<sequence>MGSQGVRIVEQQFQNAKNQWPQIPREKSRLQALGSRILGFKRFHNLPNQDLNSVQNSQRSGFFPHLPSATPLDVVVENTTLLPLQPLPYPRYLPRRHHTMLVRVCLMDQKISATDMLIRIYFRIQQLRLYTAAIIYQRELLRSTLLNTERKMPDRYQMITSSPPSYSLSMSADKIDEAETDPLLLNEYFRRDSPRYYKKMPDRYQMITSSPPSYSLSMSADKIDEAETDPLLLNEYFRRDSPRYYK</sequence>